<dbReference type="EnsemblProtists" id="EKX46671">
    <property type="protein sequence ID" value="EKX46671"/>
    <property type="gene ID" value="GUITHDRAFT_107454"/>
</dbReference>
<proteinExistence type="predicted"/>
<dbReference type="KEGG" id="gtt:GUITHDRAFT_107454"/>
<name>L1JDS9_GUITC</name>
<dbReference type="HOGENOM" id="CLU_2150674_0_0_1"/>
<reference evidence="3" key="2">
    <citation type="submission" date="2012-11" db="EMBL/GenBank/DDBJ databases">
        <authorList>
            <person name="Kuo A."/>
            <person name="Curtis B.A."/>
            <person name="Tanifuji G."/>
            <person name="Burki F."/>
            <person name="Gruber A."/>
            <person name="Irimia M."/>
            <person name="Maruyama S."/>
            <person name="Arias M.C."/>
            <person name="Ball S.G."/>
            <person name="Gile G.H."/>
            <person name="Hirakawa Y."/>
            <person name="Hopkins J.F."/>
            <person name="Rensing S.A."/>
            <person name="Schmutz J."/>
            <person name="Symeonidi A."/>
            <person name="Elias M."/>
            <person name="Eveleigh R.J."/>
            <person name="Herman E.K."/>
            <person name="Klute M.J."/>
            <person name="Nakayama T."/>
            <person name="Obornik M."/>
            <person name="Reyes-Prieto A."/>
            <person name="Armbrust E.V."/>
            <person name="Aves S.J."/>
            <person name="Beiko R.G."/>
            <person name="Coutinho P."/>
            <person name="Dacks J.B."/>
            <person name="Durnford D.G."/>
            <person name="Fast N.M."/>
            <person name="Green B.R."/>
            <person name="Grisdale C."/>
            <person name="Hempe F."/>
            <person name="Henrissat B."/>
            <person name="Hoppner M.P."/>
            <person name="Ishida K.-I."/>
            <person name="Kim E."/>
            <person name="Koreny L."/>
            <person name="Kroth P.G."/>
            <person name="Liu Y."/>
            <person name="Malik S.-B."/>
            <person name="Maier U.G."/>
            <person name="McRose D."/>
            <person name="Mock T."/>
            <person name="Neilson J.A."/>
            <person name="Onodera N.T."/>
            <person name="Poole A.M."/>
            <person name="Pritham E.J."/>
            <person name="Richards T.A."/>
            <person name="Rocap G."/>
            <person name="Roy S.W."/>
            <person name="Sarai C."/>
            <person name="Schaack S."/>
            <person name="Shirato S."/>
            <person name="Slamovits C.H."/>
            <person name="Spencer D.F."/>
            <person name="Suzuki S."/>
            <person name="Worden A.Z."/>
            <person name="Zauner S."/>
            <person name="Barry K."/>
            <person name="Bell C."/>
            <person name="Bharti A.K."/>
            <person name="Crow J.A."/>
            <person name="Grimwood J."/>
            <person name="Kramer R."/>
            <person name="Lindquist E."/>
            <person name="Lucas S."/>
            <person name="Salamov A."/>
            <person name="McFadden G.I."/>
            <person name="Lane C.E."/>
            <person name="Keeling P.J."/>
            <person name="Gray M.W."/>
            <person name="Grigoriev I.V."/>
            <person name="Archibald J.M."/>
        </authorList>
    </citation>
    <scope>NUCLEOTIDE SEQUENCE</scope>
    <source>
        <strain evidence="3">CCMP2712</strain>
    </source>
</reference>
<dbReference type="AlphaFoldDB" id="L1JDS9"/>
<dbReference type="GeneID" id="17303430"/>
<evidence type="ECO:0000313" key="3">
    <source>
        <dbReference type="Proteomes" id="UP000011087"/>
    </source>
</evidence>
<dbReference type="PaxDb" id="55529-EKX46671"/>
<accession>L1JDS9</accession>
<sequence length="112" mass="12867">MAQLVGLFGYEILHAVDVREYHLEGFSRILRHNDSNMFVEKIERGSNVRKLLKKLEMLSKACSNNHISGFCCVAERTRLVASKEDVGKLHRVGMTVKSFVEMNFKRIVKDLV</sequence>
<dbReference type="Proteomes" id="UP000011087">
    <property type="component" value="Unassembled WGS sequence"/>
</dbReference>
<evidence type="ECO:0000313" key="1">
    <source>
        <dbReference type="EMBL" id="EKX46671.1"/>
    </source>
</evidence>
<protein>
    <submittedName>
        <fullName evidence="1 2">Uncharacterized protein</fullName>
    </submittedName>
</protein>
<organism evidence="1">
    <name type="scientific">Guillardia theta (strain CCMP2712)</name>
    <name type="common">Cryptophyte</name>
    <dbReference type="NCBI Taxonomy" id="905079"/>
    <lineage>
        <taxon>Eukaryota</taxon>
        <taxon>Cryptophyceae</taxon>
        <taxon>Pyrenomonadales</taxon>
        <taxon>Geminigeraceae</taxon>
        <taxon>Guillardia</taxon>
    </lineage>
</organism>
<gene>
    <name evidence="1" type="ORF">GUITHDRAFT_107454</name>
</gene>
<reference evidence="2" key="3">
    <citation type="submission" date="2016-03" db="UniProtKB">
        <authorList>
            <consortium name="EnsemblProtists"/>
        </authorList>
    </citation>
    <scope>IDENTIFICATION</scope>
</reference>
<evidence type="ECO:0000313" key="2">
    <source>
        <dbReference type="EnsemblProtists" id="EKX46671"/>
    </source>
</evidence>
<dbReference type="RefSeq" id="XP_005833651.1">
    <property type="nucleotide sequence ID" value="XM_005833594.1"/>
</dbReference>
<reference evidence="1 3" key="1">
    <citation type="journal article" date="2012" name="Nature">
        <title>Algal genomes reveal evolutionary mosaicism and the fate of nucleomorphs.</title>
        <authorList>
            <consortium name="DOE Joint Genome Institute"/>
            <person name="Curtis B.A."/>
            <person name="Tanifuji G."/>
            <person name="Burki F."/>
            <person name="Gruber A."/>
            <person name="Irimia M."/>
            <person name="Maruyama S."/>
            <person name="Arias M.C."/>
            <person name="Ball S.G."/>
            <person name="Gile G.H."/>
            <person name="Hirakawa Y."/>
            <person name="Hopkins J.F."/>
            <person name="Kuo A."/>
            <person name="Rensing S.A."/>
            <person name="Schmutz J."/>
            <person name="Symeonidi A."/>
            <person name="Elias M."/>
            <person name="Eveleigh R.J."/>
            <person name="Herman E.K."/>
            <person name="Klute M.J."/>
            <person name="Nakayama T."/>
            <person name="Obornik M."/>
            <person name="Reyes-Prieto A."/>
            <person name="Armbrust E.V."/>
            <person name="Aves S.J."/>
            <person name="Beiko R.G."/>
            <person name="Coutinho P."/>
            <person name="Dacks J.B."/>
            <person name="Durnford D.G."/>
            <person name="Fast N.M."/>
            <person name="Green B.R."/>
            <person name="Grisdale C.J."/>
            <person name="Hempel F."/>
            <person name="Henrissat B."/>
            <person name="Hoppner M.P."/>
            <person name="Ishida K."/>
            <person name="Kim E."/>
            <person name="Koreny L."/>
            <person name="Kroth P.G."/>
            <person name="Liu Y."/>
            <person name="Malik S.B."/>
            <person name="Maier U.G."/>
            <person name="McRose D."/>
            <person name="Mock T."/>
            <person name="Neilson J.A."/>
            <person name="Onodera N.T."/>
            <person name="Poole A.M."/>
            <person name="Pritham E.J."/>
            <person name="Richards T.A."/>
            <person name="Rocap G."/>
            <person name="Roy S.W."/>
            <person name="Sarai C."/>
            <person name="Schaack S."/>
            <person name="Shirato S."/>
            <person name="Slamovits C.H."/>
            <person name="Spencer D.F."/>
            <person name="Suzuki S."/>
            <person name="Worden A.Z."/>
            <person name="Zauner S."/>
            <person name="Barry K."/>
            <person name="Bell C."/>
            <person name="Bharti A.K."/>
            <person name="Crow J.A."/>
            <person name="Grimwood J."/>
            <person name="Kramer R."/>
            <person name="Lindquist E."/>
            <person name="Lucas S."/>
            <person name="Salamov A."/>
            <person name="McFadden G.I."/>
            <person name="Lane C.E."/>
            <person name="Keeling P.J."/>
            <person name="Gray M.W."/>
            <person name="Grigoriev I.V."/>
            <person name="Archibald J.M."/>
        </authorList>
    </citation>
    <scope>NUCLEOTIDE SEQUENCE</scope>
    <source>
        <strain evidence="1 3">CCMP2712</strain>
    </source>
</reference>
<dbReference type="EMBL" id="JH992993">
    <property type="protein sequence ID" value="EKX46671.1"/>
    <property type="molecule type" value="Genomic_DNA"/>
</dbReference>
<keyword evidence="3" id="KW-1185">Reference proteome</keyword>